<name>A0AC11ECE5_SHEEP</name>
<reference evidence="1" key="1">
    <citation type="submission" date="2020-11" db="EMBL/GenBank/DDBJ databases">
        <authorList>
            <person name="Davenport K.M."/>
            <person name="Bickhart D.M."/>
            <person name="Smith T.P.L."/>
            <person name="Murdoch B.M."/>
            <person name="Rosen B.D."/>
        </authorList>
    </citation>
    <scope>NUCLEOTIDE SEQUENCE [LARGE SCALE GENOMIC DNA]</scope>
    <source>
        <strain evidence="1">OAR_USU_Benz2616</strain>
    </source>
</reference>
<protein>
    <submittedName>
        <fullName evidence="1">Cytochrome b561 family member D2</fullName>
    </submittedName>
</protein>
<reference evidence="1" key="2">
    <citation type="submission" date="2025-08" db="UniProtKB">
        <authorList>
            <consortium name="Ensembl"/>
        </authorList>
    </citation>
    <scope>IDENTIFICATION</scope>
</reference>
<proteinExistence type="predicted"/>
<sequence length="128" mass="13422">MALSVETESHIYRALRTASGAAAHLVALGFTIFVAVLARPGSSEQRLPVPQEDPAVNSSQPWESLDLPLSLGAGFEASWTPSARSRDTSGPGAAGVLRVTLLLAPHAAVPPFPSFSTVPEEFMHHVPG</sequence>
<gene>
    <name evidence="1" type="primary">CYB561D2</name>
</gene>
<organism evidence="1">
    <name type="scientific">Ovis aries</name>
    <name type="common">Sheep</name>
    <dbReference type="NCBI Taxonomy" id="9940"/>
    <lineage>
        <taxon>Eukaryota</taxon>
        <taxon>Metazoa</taxon>
        <taxon>Chordata</taxon>
        <taxon>Craniata</taxon>
        <taxon>Vertebrata</taxon>
        <taxon>Euteleostomi</taxon>
        <taxon>Mammalia</taxon>
        <taxon>Eutheria</taxon>
        <taxon>Laurasiatheria</taxon>
        <taxon>Artiodactyla</taxon>
        <taxon>Ruminantia</taxon>
        <taxon>Pecora</taxon>
        <taxon>Bovidae</taxon>
        <taxon>Caprinae</taxon>
        <taxon>Ovis</taxon>
    </lineage>
</organism>
<evidence type="ECO:0000313" key="1">
    <source>
        <dbReference type="Ensembl" id="ENSOARP00020055828.1"/>
    </source>
</evidence>
<dbReference type="Ensembl" id="ENSOART00020054256.1">
    <property type="protein sequence ID" value="ENSOARP00020055828.1"/>
    <property type="gene ID" value="ENSOARG00020013203.2"/>
</dbReference>
<reference evidence="1" key="3">
    <citation type="submission" date="2025-09" db="UniProtKB">
        <authorList>
            <consortium name="Ensembl"/>
        </authorList>
    </citation>
    <scope>IDENTIFICATION</scope>
</reference>
<accession>A0AC11ECE5</accession>